<dbReference type="STRING" id="1177179.A11A3_02932"/>
<dbReference type="EMBL" id="AMRJ01000002">
    <property type="protein sequence ID" value="EKF75789.1"/>
    <property type="molecule type" value="Genomic_DNA"/>
</dbReference>
<keyword evidence="2" id="KW-0732">Signal</keyword>
<name>L0WGD8_9GAMM</name>
<dbReference type="AlphaFoldDB" id="L0WGD8"/>
<accession>L0WGD8</accession>
<comment type="caution">
    <text evidence="4">The sequence shown here is derived from an EMBL/GenBank/DDBJ whole genome shotgun (WGS) entry which is preliminary data.</text>
</comment>
<feature type="domain" description="Transglycosylase SLT" evidence="3">
    <location>
        <begin position="36"/>
        <end position="333"/>
    </location>
</feature>
<dbReference type="InterPro" id="IPR023346">
    <property type="entry name" value="Lysozyme-like_dom_sf"/>
</dbReference>
<dbReference type="InterPro" id="IPR043426">
    <property type="entry name" value="MltB-like"/>
</dbReference>
<dbReference type="SUPFAM" id="SSF53955">
    <property type="entry name" value="Lysozyme-like"/>
    <property type="match status" value="1"/>
</dbReference>
<evidence type="ECO:0000256" key="2">
    <source>
        <dbReference type="SAM" id="SignalP"/>
    </source>
</evidence>
<keyword evidence="5" id="KW-1185">Reference proteome</keyword>
<dbReference type="Proteomes" id="UP000010164">
    <property type="component" value="Unassembled WGS sequence"/>
</dbReference>
<dbReference type="CDD" id="cd13399">
    <property type="entry name" value="Slt35-like"/>
    <property type="match status" value="1"/>
</dbReference>
<dbReference type="PATRIC" id="fig|1177179.3.peg.585"/>
<gene>
    <name evidence="4" type="ORF">A11A3_02932</name>
</gene>
<organism evidence="4 5">
    <name type="scientific">Alcanivorax hongdengensis A-11-3</name>
    <dbReference type="NCBI Taxonomy" id="1177179"/>
    <lineage>
        <taxon>Bacteria</taxon>
        <taxon>Pseudomonadati</taxon>
        <taxon>Pseudomonadota</taxon>
        <taxon>Gammaproteobacteria</taxon>
        <taxon>Oceanospirillales</taxon>
        <taxon>Alcanivoracaceae</taxon>
        <taxon>Alcanivorax</taxon>
    </lineage>
</organism>
<dbReference type="GO" id="GO:0009253">
    <property type="term" value="P:peptidoglycan catabolic process"/>
    <property type="evidence" value="ECO:0007669"/>
    <property type="project" value="TreeGrafter"/>
</dbReference>
<dbReference type="PANTHER" id="PTHR30163">
    <property type="entry name" value="MEMBRANE-BOUND LYTIC MUREIN TRANSGLYCOSYLASE B"/>
    <property type="match status" value="1"/>
</dbReference>
<dbReference type="InterPro" id="IPR011757">
    <property type="entry name" value="Lytic_transglycosylase_MltB"/>
</dbReference>
<dbReference type="PANTHER" id="PTHR30163:SF9">
    <property type="entry name" value="MEMBRANE-BOUND LYTIC MUREIN TRANSGLYCOSYLASE B"/>
    <property type="match status" value="1"/>
</dbReference>
<protein>
    <submittedName>
        <fullName evidence="4">Membrane-bound lytic murein transglycosylase B</fullName>
    </submittedName>
</protein>
<feature type="active site" evidence="1">
    <location>
        <position position="126"/>
    </location>
</feature>
<dbReference type="eggNOG" id="COG2951">
    <property type="taxonomic scope" value="Bacteria"/>
</dbReference>
<dbReference type="Gene3D" id="1.10.530.10">
    <property type="match status" value="1"/>
</dbReference>
<feature type="signal peptide" evidence="2">
    <location>
        <begin position="1"/>
        <end position="22"/>
    </location>
</feature>
<sequence>MLRYYKGCLATLMAVVTLPALAADTSNYADRPEARPIIEALVKEGIDEQHVRALLANAKRQDKILEAIARPAEKTLDWAAYQKIFLQDSRVQQGVAFAQQHRETLDRAEQEYGVPREIILAIIGVETRYGRHMGTYRVLDALATLGFDYPPRAAFFRKQLQALFELEHDAHIDASAITGSYAGAMGYGQFIPTSYQAFAVDYDNDGVTDLVNNPVDAIGSVANYFHRHHWQPGLPVAARARVSNERYKALTAKGEKPSFTLNQAAQSGVTPLSCDNDTLTSEYCFDLPGDTLTALLELNGTEGAEFWLVSQNFYVITRYNHSPLYAMAVLQLSHRLAAALEENT</sequence>
<evidence type="ECO:0000313" key="4">
    <source>
        <dbReference type="EMBL" id="EKF75789.1"/>
    </source>
</evidence>
<dbReference type="GO" id="GO:0008933">
    <property type="term" value="F:peptidoglycan lytic transglycosylase activity"/>
    <property type="evidence" value="ECO:0007669"/>
    <property type="project" value="TreeGrafter"/>
</dbReference>
<feature type="chain" id="PRO_5003947974" evidence="2">
    <location>
        <begin position="23"/>
        <end position="344"/>
    </location>
</feature>
<evidence type="ECO:0000313" key="5">
    <source>
        <dbReference type="Proteomes" id="UP000010164"/>
    </source>
</evidence>
<dbReference type="Gene3D" id="1.10.8.350">
    <property type="entry name" value="Bacterial muramidase"/>
    <property type="match status" value="1"/>
</dbReference>
<evidence type="ECO:0000256" key="1">
    <source>
        <dbReference type="PIRSR" id="PIRSR611757-1"/>
    </source>
</evidence>
<dbReference type="NCBIfam" id="TIGR02282">
    <property type="entry name" value="MltB"/>
    <property type="match status" value="1"/>
</dbReference>
<evidence type="ECO:0000259" key="3">
    <source>
        <dbReference type="Pfam" id="PF13406"/>
    </source>
</evidence>
<reference evidence="4 5" key="1">
    <citation type="journal article" date="2012" name="J. Bacteriol.">
        <title>Genome Sequence of the Alkane-Degrading Bacterium Alcanivorax hongdengensis Type Strain A-11-3.</title>
        <authorList>
            <person name="Lai Q."/>
            <person name="Shao Z."/>
        </authorList>
    </citation>
    <scope>NUCLEOTIDE SEQUENCE [LARGE SCALE GENOMIC DNA]</scope>
    <source>
        <strain evidence="4 5">A-11-3</strain>
    </source>
</reference>
<proteinExistence type="predicted"/>
<dbReference type="Pfam" id="PF13406">
    <property type="entry name" value="SLT_2"/>
    <property type="match status" value="1"/>
</dbReference>
<dbReference type="InterPro" id="IPR031304">
    <property type="entry name" value="SLT_2"/>
</dbReference>
<dbReference type="RefSeq" id="WP_008927773.1">
    <property type="nucleotide sequence ID" value="NZ_AMRJ01000002.1"/>
</dbReference>
<dbReference type="FunFam" id="1.10.8.350:FF:000001">
    <property type="entry name" value="Lytic murein transglycosylase B"/>
    <property type="match status" value="1"/>
</dbReference>